<keyword evidence="1 5" id="KW-0489">Methyltransferase</keyword>
<dbReference type="PANTHER" id="PTHR18895:SF74">
    <property type="entry name" value="MTRF1L RELEASE FACTOR GLUTAMINE METHYLTRANSFERASE"/>
    <property type="match status" value="1"/>
</dbReference>
<proteinExistence type="inferred from homology"/>
<feature type="domain" description="Methyltransferase small" evidence="6">
    <location>
        <begin position="103"/>
        <end position="195"/>
    </location>
</feature>
<dbReference type="Gene3D" id="1.10.8.10">
    <property type="entry name" value="DNA helicase RuvA subunit, C-terminal domain"/>
    <property type="match status" value="1"/>
</dbReference>
<evidence type="ECO:0000256" key="1">
    <source>
        <dbReference type="ARBA" id="ARBA00022603"/>
    </source>
</evidence>
<dbReference type="NCBIfam" id="TIGR03534">
    <property type="entry name" value="RF_mod_PrmC"/>
    <property type="match status" value="1"/>
</dbReference>
<evidence type="ECO:0000256" key="4">
    <source>
        <dbReference type="ARBA" id="ARBA00048391"/>
    </source>
</evidence>
<evidence type="ECO:0000256" key="2">
    <source>
        <dbReference type="ARBA" id="ARBA00022679"/>
    </source>
</evidence>
<evidence type="ECO:0000313" key="8">
    <source>
        <dbReference type="EMBL" id="NYT85035.1"/>
    </source>
</evidence>
<dbReference type="InterPro" id="IPR019874">
    <property type="entry name" value="RF_methyltr_PrmC"/>
</dbReference>
<dbReference type="InterPro" id="IPR007848">
    <property type="entry name" value="Small_mtfrase_dom"/>
</dbReference>
<dbReference type="RefSeq" id="WP_130037509.1">
    <property type="nucleotide sequence ID" value="NZ_JACCEV010000001.1"/>
</dbReference>
<dbReference type="SUPFAM" id="SSF53335">
    <property type="entry name" value="S-adenosyl-L-methionine-dependent methyltransferases"/>
    <property type="match status" value="1"/>
</dbReference>
<dbReference type="InterPro" id="IPR004556">
    <property type="entry name" value="HemK-like"/>
</dbReference>
<evidence type="ECO:0000256" key="3">
    <source>
        <dbReference type="ARBA" id="ARBA00022691"/>
    </source>
</evidence>
<name>A0A853H1C0_9BURK</name>
<dbReference type="Gene3D" id="3.40.50.150">
    <property type="entry name" value="Vaccinia Virus protein VP39"/>
    <property type="match status" value="1"/>
</dbReference>
<feature type="binding site" evidence="5">
    <location>
        <begin position="124"/>
        <end position="128"/>
    </location>
    <ligand>
        <name>S-adenosyl-L-methionine</name>
        <dbReference type="ChEBI" id="CHEBI:59789"/>
    </ligand>
</feature>
<dbReference type="PROSITE" id="PS00092">
    <property type="entry name" value="N6_MTASE"/>
    <property type="match status" value="1"/>
</dbReference>
<feature type="domain" description="Release factor glutamine methyltransferase N-terminal" evidence="7">
    <location>
        <begin position="24"/>
        <end position="79"/>
    </location>
</feature>
<comment type="function">
    <text evidence="5">Methylates the class 1 translation termination release factors RF1/PrfA and RF2/PrfB on the glutamine residue of the universally conserved GGQ motif.</text>
</comment>
<comment type="similarity">
    <text evidence="5">Belongs to the protein N5-glutamine methyltransferase family. PrmC subfamily.</text>
</comment>
<dbReference type="Pfam" id="PF05175">
    <property type="entry name" value="MTS"/>
    <property type="match status" value="1"/>
</dbReference>
<evidence type="ECO:0000259" key="7">
    <source>
        <dbReference type="Pfam" id="PF17827"/>
    </source>
</evidence>
<comment type="catalytic activity">
    <reaction evidence="4 5">
        <text>L-glutaminyl-[peptide chain release factor] + S-adenosyl-L-methionine = N(5)-methyl-L-glutaminyl-[peptide chain release factor] + S-adenosyl-L-homocysteine + H(+)</text>
        <dbReference type="Rhea" id="RHEA:42896"/>
        <dbReference type="Rhea" id="RHEA-COMP:10271"/>
        <dbReference type="Rhea" id="RHEA-COMP:10272"/>
        <dbReference type="ChEBI" id="CHEBI:15378"/>
        <dbReference type="ChEBI" id="CHEBI:30011"/>
        <dbReference type="ChEBI" id="CHEBI:57856"/>
        <dbReference type="ChEBI" id="CHEBI:59789"/>
        <dbReference type="ChEBI" id="CHEBI:61891"/>
        <dbReference type="EC" id="2.1.1.297"/>
    </reaction>
</comment>
<sequence>MTDGATPGAQADFDSVYSVSQESSLPRLEVHMLWQHILQVSRAWLIAHDRDPLAPDTVARFLELQSRRLAGEPMAYILGHREFMGRDFLVGPGVLIPRPETELLVETALDYLQGLPAPRVLDLGTGTGAIAVSIALNVSGARVAATDLSADALVIARRNAQELGAEVEFFQGSWYDALVGHSGFDLIVSNPPYIAACDPHLGQGDLRFEPALALTDGSDGLSALRTIVQGAGARLKPGAALYLEHGWDQALAVRQLLQQAGFTQVASLQDLAGIERVTGGIYNQG</sequence>
<dbReference type="HAMAP" id="MF_02126">
    <property type="entry name" value="RF_methyltr_PrmC"/>
    <property type="match status" value="1"/>
</dbReference>
<dbReference type="GO" id="GO:0102559">
    <property type="term" value="F:peptide chain release factor N(5)-glutamine methyltransferase activity"/>
    <property type="evidence" value="ECO:0007669"/>
    <property type="project" value="UniProtKB-EC"/>
</dbReference>
<dbReference type="PANTHER" id="PTHR18895">
    <property type="entry name" value="HEMK METHYLTRANSFERASE"/>
    <property type="match status" value="1"/>
</dbReference>
<keyword evidence="3 5" id="KW-0949">S-adenosyl-L-methionine</keyword>
<dbReference type="InterPro" id="IPR029063">
    <property type="entry name" value="SAM-dependent_MTases_sf"/>
</dbReference>
<feature type="binding site" evidence="5">
    <location>
        <begin position="190"/>
        <end position="193"/>
    </location>
    <ligand>
        <name>substrate</name>
    </ligand>
</feature>
<keyword evidence="2 5" id="KW-0808">Transferase</keyword>
<feature type="binding site" evidence="5">
    <location>
        <position position="147"/>
    </location>
    <ligand>
        <name>S-adenosyl-L-methionine</name>
        <dbReference type="ChEBI" id="CHEBI:59789"/>
    </ligand>
</feature>
<accession>A0A853H1C0</accession>
<evidence type="ECO:0000313" key="9">
    <source>
        <dbReference type="Proteomes" id="UP000554144"/>
    </source>
</evidence>
<dbReference type="GO" id="GO:0003676">
    <property type="term" value="F:nucleic acid binding"/>
    <property type="evidence" value="ECO:0007669"/>
    <property type="project" value="InterPro"/>
</dbReference>
<dbReference type="InterPro" id="IPR002052">
    <property type="entry name" value="DNA_methylase_N6_adenine_CS"/>
</dbReference>
<reference evidence="8 9" key="1">
    <citation type="submission" date="2020-07" db="EMBL/GenBank/DDBJ databases">
        <title>Taxonomic revisions and descriptions of new bacterial species based on genomic comparisons in the high-G+C-content subgroup of the family Alcaligenaceae.</title>
        <authorList>
            <person name="Szabo A."/>
            <person name="Felfoldi T."/>
        </authorList>
    </citation>
    <scope>NUCLEOTIDE SEQUENCE [LARGE SCALE GENOMIC DNA]</scope>
    <source>
        <strain evidence="8 9">DSM 25667</strain>
    </source>
</reference>
<feature type="binding site" evidence="5">
    <location>
        <position position="174"/>
    </location>
    <ligand>
        <name>S-adenosyl-L-methionine</name>
        <dbReference type="ChEBI" id="CHEBI:59789"/>
    </ligand>
</feature>
<dbReference type="EMBL" id="JACCEV010000001">
    <property type="protein sequence ID" value="NYT85035.1"/>
    <property type="molecule type" value="Genomic_DNA"/>
</dbReference>
<dbReference type="OrthoDB" id="9800643at2"/>
<organism evidence="8 9">
    <name type="scientific">Pollutimonas harenae</name>
    <dbReference type="NCBI Taxonomy" id="657015"/>
    <lineage>
        <taxon>Bacteria</taxon>
        <taxon>Pseudomonadati</taxon>
        <taxon>Pseudomonadota</taxon>
        <taxon>Betaproteobacteria</taxon>
        <taxon>Burkholderiales</taxon>
        <taxon>Alcaligenaceae</taxon>
        <taxon>Pollutimonas</taxon>
    </lineage>
</organism>
<dbReference type="InterPro" id="IPR050320">
    <property type="entry name" value="N5-glutamine_MTase"/>
</dbReference>
<dbReference type="FunFam" id="3.40.50.150:FF:000053">
    <property type="entry name" value="Release factor glutamine methyltransferase"/>
    <property type="match status" value="1"/>
</dbReference>
<dbReference type="CDD" id="cd02440">
    <property type="entry name" value="AdoMet_MTases"/>
    <property type="match status" value="1"/>
</dbReference>
<dbReference type="Pfam" id="PF17827">
    <property type="entry name" value="PrmC_N"/>
    <property type="match status" value="1"/>
</dbReference>
<protein>
    <recommendedName>
        <fullName evidence="5">Release factor glutamine methyltransferase</fullName>
        <shortName evidence="5">RF MTase</shortName>
        <ecNumber evidence="5">2.1.1.297</ecNumber>
    </recommendedName>
    <alternativeName>
        <fullName evidence="5">N5-glutamine methyltransferase PrmC</fullName>
    </alternativeName>
    <alternativeName>
        <fullName evidence="5">Protein-(glutamine-N5) MTase PrmC</fullName>
    </alternativeName>
    <alternativeName>
        <fullName evidence="5">Protein-glutamine N-methyltransferase PrmC</fullName>
    </alternativeName>
</protein>
<feature type="binding site" evidence="5">
    <location>
        <position position="190"/>
    </location>
    <ligand>
        <name>S-adenosyl-L-methionine</name>
        <dbReference type="ChEBI" id="CHEBI:59789"/>
    </ligand>
</feature>
<gene>
    <name evidence="5 8" type="primary">prmC</name>
    <name evidence="8" type="ORF">H0A62_05410</name>
</gene>
<dbReference type="InterPro" id="IPR040758">
    <property type="entry name" value="PrmC_N"/>
</dbReference>
<dbReference type="EC" id="2.1.1.297" evidence="5"/>
<dbReference type="Proteomes" id="UP000554144">
    <property type="component" value="Unassembled WGS sequence"/>
</dbReference>
<evidence type="ECO:0000259" key="6">
    <source>
        <dbReference type="Pfam" id="PF05175"/>
    </source>
</evidence>
<keyword evidence="9" id="KW-1185">Reference proteome</keyword>
<dbReference type="NCBIfam" id="TIGR00536">
    <property type="entry name" value="hemK_fam"/>
    <property type="match status" value="1"/>
</dbReference>
<evidence type="ECO:0000256" key="5">
    <source>
        <dbReference type="HAMAP-Rule" id="MF_02126"/>
    </source>
</evidence>
<dbReference type="GO" id="GO:0032259">
    <property type="term" value="P:methylation"/>
    <property type="evidence" value="ECO:0007669"/>
    <property type="project" value="UniProtKB-KW"/>
</dbReference>
<dbReference type="AlphaFoldDB" id="A0A853H1C0"/>
<comment type="caution">
    <text evidence="8">The sequence shown here is derived from an EMBL/GenBank/DDBJ whole genome shotgun (WGS) entry which is preliminary data.</text>
</comment>